<keyword evidence="3" id="KW-0813">Transport</keyword>
<dbReference type="GO" id="GO:0005385">
    <property type="term" value="F:zinc ion transmembrane transporter activity"/>
    <property type="evidence" value="ECO:0007669"/>
    <property type="project" value="TreeGrafter"/>
</dbReference>
<dbReference type="InterPro" id="IPR027469">
    <property type="entry name" value="Cation_efflux_TMD_sf"/>
</dbReference>
<evidence type="ECO:0000256" key="7">
    <source>
        <dbReference type="ARBA" id="ARBA00023065"/>
    </source>
</evidence>
<feature type="transmembrane region" description="Helical" evidence="9">
    <location>
        <begin position="114"/>
        <end position="137"/>
    </location>
</feature>
<feature type="transmembrane region" description="Helical" evidence="9">
    <location>
        <begin position="158"/>
        <end position="176"/>
    </location>
</feature>
<keyword evidence="5" id="KW-0862">Zinc</keyword>
<comment type="subcellular location">
    <subcellularLocation>
        <location evidence="1">Membrane</location>
        <topology evidence="1">Multi-pass membrane protein</topology>
    </subcellularLocation>
</comment>
<dbReference type="InterPro" id="IPR027470">
    <property type="entry name" value="Cation_efflux_CTD"/>
</dbReference>
<feature type="transmembrane region" description="Helical" evidence="9">
    <location>
        <begin position="49"/>
        <end position="66"/>
    </location>
</feature>
<reference evidence="12" key="1">
    <citation type="submission" date="2021-08" db="EMBL/GenBank/DDBJ databases">
        <title>Hoeflea bacterium WL0058 sp. nov., isolated from the sediment.</title>
        <authorList>
            <person name="Wang L."/>
            <person name="Zhang D."/>
        </authorList>
    </citation>
    <scope>NUCLEOTIDE SEQUENCE</scope>
    <source>
        <strain evidence="12">WL0058</strain>
    </source>
</reference>
<name>A0AAE2ZL00_9HYPH</name>
<evidence type="ECO:0000259" key="11">
    <source>
        <dbReference type="Pfam" id="PF16916"/>
    </source>
</evidence>
<evidence type="ECO:0000256" key="5">
    <source>
        <dbReference type="ARBA" id="ARBA00022906"/>
    </source>
</evidence>
<feature type="domain" description="Cation efflux protein cytoplasmic" evidence="11">
    <location>
        <begin position="212"/>
        <end position="286"/>
    </location>
</feature>
<dbReference type="SUPFAM" id="SSF161111">
    <property type="entry name" value="Cation efflux protein transmembrane domain-like"/>
    <property type="match status" value="1"/>
</dbReference>
<evidence type="ECO:0000256" key="4">
    <source>
        <dbReference type="ARBA" id="ARBA00022692"/>
    </source>
</evidence>
<dbReference type="Gene3D" id="1.20.1510.10">
    <property type="entry name" value="Cation efflux protein transmembrane domain"/>
    <property type="match status" value="1"/>
</dbReference>
<feature type="transmembrane region" description="Helical" evidence="9">
    <location>
        <begin position="78"/>
        <end position="102"/>
    </location>
</feature>
<dbReference type="GO" id="GO:0005886">
    <property type="term" value="C:plasma membrane"/>
    <property type="evidence" value="ECO:0007669"/>
    <property type="project" value="TreeGrafter"/>
</dbReference>
<dbReference type="Pfam" id="PF16916">
    <property type="entry name" value="ZT_dimer"/>
    <property type="match status" value="1"/>
</dbReference>
<evidence type="ECO:0000313" key="13">
    <source>
        <dbReference type="Proteomes" id="UP001196509"/>
    </source>
</evidence>
<evidence type="ECO:0000313" key="12">
    <source>
        <dbReference type="EMBL" id="MBW8637979.1"/>
    </source>
</evidence>
<keyword evidence="8 9" id="KW-0472">Membrane</keyword>
<protein>
    <submittedName>
        <fullName evidence="12">Cation diffusion facilitator family transporter</fullName>
    </submittedName>
</protein>
<gene>
    <name evidence="12" type="ORF">K1W69_12345</name>
</gene>
<organism evidence="12 13">
    <name type="scientific">Flavimaribacter sediminis</name>
    <dbReference type="NCBI Taxonomy" id="2865987"/>
    <lineage>
        <taxon>Bacteria</taxon>
        <taxon>Pseudomonadati</taxon>
        <taxon>Pseudomonadota</taxon>
        <taxon>Alphaproteobacteria</taxon>
        <taxon>Hyphomicrobiales</taxon>
        <taxon>Rhizobiaceae</taxon>
        <taxon>Flavimaribacter</taxon>
    </lineage>
</organism>
<feature type="transmembrane region" description="Helical" evidence="9">
    <location>
        <begin position="182"/>
        <end position="199"/>
    </location>
</feature>
<feature type="transmembrane region" description="Helical" evidence="9">
    <location>
        <begin position="16"/>
        <end position="43"/>
    </location>
</feature>
<evidence type="ECO:0000256" key="2">
    <source>
        <dbReference type="ARBA" id="ARBA00008873"/>
    </source>
</evidence>
<dbReference type="PANTHER" id="PTHR11562">
    <property type="entry name" value="CATION EFFLUX PROTEIN/ ZINC TRANSPORTER"/>
    <property type="match status" value="1"/>
</dbReference>
<dbReference type="SUPFAM" id="SSF160240">
    <property type="entry name" value="Cation efflux protein cytoplasmic domain-like"/>
    <property type="match status" value="1"/>
</dbReference>
<evidence type="ECO:0000256" key="1">
    <source>
        <dbReference type="ARBA" id="ARBA00004141"/>
    </source>
</evidence>
<feature type="domain" description="Cation efflux protein transmembrane" evidence="10">
    <location>
        <begin position="17"/>
        <end position="207"/>
    </location>
</feature>
<dbReference type="AlphaFoldDB" id="A0AAE2ZL00"/>
<comment type="similarity">
    <text evidence="2">Belongs to the cation diffusion facilitator (CDF) transporter (TC 2.A.4) family. SLC30A subfamily.</text>
</comment>
<keyword evidence="6 9" id="KW-1133">Transmembrane helix</keyword>
<dbReference type="RefSeq" id="WP_220228646.1">
    <property type="nucleotide sequence ID" value="NZ_JAICBX010000002.1"/>
</dbReference>
<dbReference type="PANTHER" id="PTHR11562:SF17">
    <property type="entry name" value="RE54080P-RELATED"/>
    <property type="match status" value="1"/>
</dbReference>
<dbReference type="InterPro" id="IPR050681">
    <property type="entry name" value="CDF/SLC30A"/>
</dbReference>
<proteinExistence type="inferred from homology"/>
<dbReference type="Pfam" id="PF01545">
    <property type="entry name" value="Cation_efflux"/>
    <property type="match status" value="1"/>
</dbReference>
<comment type="caution">
    <text evidence="12">The sequence shown here is derived from an EMBL/GenBank/DDBJ whole genome shotgun (WGS) entry which is preliminary data.</text>
</comment>
<keyword evidence="13" id="KW-1185">Reference proteome</keyword>
<dbReference type="Proteomes" id="UP001196509">
    <property type="component" value="Unassembled WGS sequence"/>
</dbReference>
<keyword evidence="7" id="KW-0406">Ion transport</keyword>
<evidence type="ECO:0000256" key="8">
    <source>
        <dbReference type="ARBA" id="ARBA00023136"/>
    </source>
</evidence>
<accession>A0AAE2ZL00</accession>
<dbReference type="InterPro" id="IPR058533">
    <property type="entry name" value="Cation_efflux_TM"/>
</dbReference>
<evidence type="ECO:0000256" key="3">
    <source>
        <dbReference type="ARBA" id="ARBA00022448"/>
    </source>
</evidence>
<keyword evidence="5" id="KW-0864">Zinc transport</keyword>
<dbReference type="EMBL" id="JAICBX010000002">
    <property type="protein sequence ID" value="MBW8637979.1"/>
    <property type="molecule type" value="Genomic_DNA"/>
</dbReference>
<dbReference type="InterPro" id="IPR002524">
    <property type="entry name" value="Cation_efflux"/>
</dbReference>
<evidence type="ECO:0000256" key="9">
    <source>
        <dbReference type="SAM" id="Phobius"/>
    </source>
</evidence>
<evidence type="ECO:0000256" key="6">
    <source>
        <dbReference type="ARBA" id="ARBA00022989"/>
    </source>
</evidence>
<sequence length="296" mass="32105">MGHDHDHGNTANRKRVLWALLLTVTFMVVEAAGGVYAGSLALIADAGHMLTDCVSLILAWIAFLVSDRHPDRMRSYGYARFQVLVAFVNGVGLFLIAIWITWEAVGRIRDPDHVLAGPMLIIAAIGLVVNIVSFLILRDRSSENLNMRGAALHVMGDMLGSIAAIVAALVIMWTGWTPIDPILSIFVAVLVLRAAYTIVRKSSHILLEGTPEDMDAGDIAEKLAGMTPGVEEIHHVHIWSLTSDKPVVTLHAVVSDDADRDNVLAALQTALAETFGLAHATIQLESRSFASSEKHR</sequence>
<keyword evidence="4 9" id="KW-0812">Transmembrane</keyword>
<evidence type="ECO:0000259" key="10">
    <source>
        <dbReference type="Pfam" id="PF01545"/>
    </source>
</evidence>
<dbReference type="InterPro" id="IPR036837">
    <property type="entry name" value="Cation_efflux_CTD_sf"/>
</dbReference>
<dbReference type="NCBIfam" id="TIGR01297">
    <property type="entry name" value="CDF"/>
    <property type="match status" value="1"/>
</dbReference>